<protein>
    <submittedName>
        <fullName evidence="2">Uncharacterized protein</fullName>
    </submittedName>
</protein>
<dbReference type="RefSeq" id="WP_024765182.1">
    <property type="nucleotide sequence ID" value="NZ_CP049140.1"/>
</dbReference>
<dbReference type="Proteomes" id="UP000501063">
    <property type="component" value="Chromosome"/>
</dbReference>
<accession>A0A6G6IYM9</accession>
<evidence type="ECO:0000313" key="2">
    <source>
        <dbReference type="EMBL" id="QIE88067.1"/>
    </source>
</evidence>
<evidence type="ECO:0000313" key="3">
    <source>
        <dbReference type="Proteomes" id="UP000501063"/>
    </source>
</evidence>
<feature type="compositionally biased region" description="Basic and acidic residues" evidence="1">
    <location>
        <begin position="96"/>
        <end position="108"/>
    </location>
</feature>
<evidence type="ECO:0000256" key="1">
    <source>
        <dbReference type="SAM" id="MobiDB-lite"/>
    </source>
</evidence>
<proteinExistence type="predicted"/>
<dbReference type="KEGG" id="pnt:G5B91_18040"/>
<name>A0A6G6IYM9_PSENT</name>
<dbReference type="EMBL" id="CP049140">
    <property type="protein sequence ID" value="QIE88067.1"/>
    <property type="molecule type" value="Genomic_DNA"/>
</dbReference>
<dbReference type="AlphaFoldDB" id="A0A6G6IYM9"/>
<feature type="compositionally biased region" description="Basic residues" evidence="1">
    <location>
        <begin position="84"/>
        <end position="95"/>
    </location>
</feature>
<reference evidence="2 3" key="1">
    <citation type="submission" date="2020-02" db="EMBL/GenBank/DDBJ databases">
        <title>Integrative conjugative elements (ICEs) and plasmids drive adaptation of Pseudomonas nitroreducens strain HBP1 to wastewater environment.</title>
        <authorList>
            <person name="Sentchilo V."/>
            <person name="Carraro N."/>
            <person name="Bertelli C."/>
            <person name="van der Meer J.R."/>
        </authorList>
    </citation>
    <scope>NUCLEOTIDE SEQUENCE [LARGE SCALE GENOMIC DNA]</scope>
    <source>
        <strain evidence="2 3">HBP1</strain>
    </source>
</reference>
<gene>
    <name evidence="2" type="ORF">G5B91_18040</name>
</gene>
<organism evidence="2 3">
    <name type="scientific">Pseudomonas nitroreducens</name>
    <dbReference type="NCBI Taxonomy" id="46680"/>
    <lineage>
        <taxon>Bacteria</taxon>
        <taxon>Pseudomonadati</taxon>
        <taxon>Pseudomonadota</taxon>
        <taxon>Gammaproteobacteria</taxon>
        <taxon>Pseudomonadales</taxon>
        <taxon>Pseudomonadaceae</taxon>
        <taxon>Pseudomonas</taxon>
    </lineage>
</organism>
<sequence length="139" mass="15353">MATPIILSKEHKPWKKSHFFRGVGVKKAELLKLEDAFICGIKSDSERLLKSRKETLEGFLAKSPGDIEVRQLIAALAEAIRKLKAKSKRNRASRKQHPEPKSHKHDGMPDLGLTPKPVNNSTGYAHLVQGGSPGLGKRS</sequence>
<feature type="region of interest" description="Disordered" evidence="1">
    <location>
        <begin position="84"/>
        <end position="139"/>
    </location>
</feature>